<proteinExistence type="predicted"/>
<dbReference type="Gene3D" id="2.40.128.270">
    <property type="match status" value="1"/>
</dbReference>
<reference evidence="2 3" key="1">
    <citation type="submission" date="2019-06" db="EMBL/GenBank/DDBJ databases">
        <title>Sequencing the genomes of 1000 actinobacteria strains.</title>
        <authorList>
            <person name="Klenk H.-P."/>
        </authorList>
    </citation>
    <scope>NUCLEOTIDE SEQUENCE [LARGE SCALE GENOMIC DNA]</scope>
    <source>
        <strain evidence="2 3">DSM 43866</strain>
    </source>
</reference>
<name>A0A561VLV4_ACTTI</name>
<dbReference type="PANTHER" id="PTHR35535">
    <property type="entry name" value="HEAT SHOCK PROTEIN HSLJ"/>
    <property type="match status" value="1"/>
</dbReference>
<feature type="domain" description="DUF306" evidence="1">
    <location>
        <begin position="29"/>
        <end position="137"/>
    </location>
</feature>
<organism evidence="2 3">
    <name type="scientific">Actinoplanes teichomyceticus</name>
    <dbReference type="NCBI Taxonomy" id="1867"/>
    <lineage>
        <taxon>Bacteria</taxon>
        <taxon>Bacillati</taxon>
        <taxon>Actinomycetota</taxon>
        <taxon>Actinomycetes</taxon>
        <taxon>Micromonosporales</taxon>
        <taxon>Micromonosporaceae</taxon>
        <taxon>Actinoplanes</taxon>
    </lineage>
</organism>
<keyword evidence="2" id="KW-0346">Stress response</keyword>
<dbReference type="AlphaFoldDB" id="A0A561VLV4"/>
<protein>
    <submittedName>
        <fullName evidence="2">Heat shock protein HslJ</fullName>
    </submittedName>
</protein>
<comment type="caution">
    <text evidence="2">The sequence shown here is derived from an EMBL/GenBank/DDBJ whole genome shotgun (WGS) entry which is preliminary data.</text>
</comment>
<dbReference type="Pfam" id="PF03724">
    <property type="entry name" value="META"/>
    <property type="match status" value="1"/>
</dbReference>
<accession>A0A561VLV4</accession>
<evidence type="ECO:0000313" key="2">
    <source>
        <dbReference type="EMBL" id="TWG12577.1"/>
    </source>
</evidence>
<gene>
    <name evidence="2" type="ORF">FHX34_105444</name>
</gene>
<dbReference type="EMBL" id="VIWY01000005">
    <property type="protein sequence ID" value="TWG12577.1"/>
    <property type="molecule type" value="Genomic_DNA"/>
</dbReference>
<dbReference type="OrthoDB" id="507754at2"/>
<dbReference type="InterPro" id="IPR005184">
    <property type="entry name" value="DUF306_Meta_HslJ"/>
</dbReference>
<evidence type="ECO:0000259" key="1">
    <source>
        <dbReference type="Pfam" id="PF03724"/>
    </source>
</evidence>
<dbReference type="InterPro" id="IPR053147">
    <property type="entry name" value="Hsp_HslJ-like"/>
</dbReference>
<dbReference type="InterPro" id="IPR038670">
    <property type="entry name" value="HslJ-like_sf"/>
</dbReference>
<keyword evidence="3" id="KW-1185">Reference proteome</keyword>
<dbReference type="PANTHER" id="PTHR35535:SF2">
    <property type="entry name" value="DUF306 DOMAIN-CONTAINING PROTEIN"/>
    <property type="match status" value="1"/>
</dbReference>
<dbReference type="Proteomes" id="UP000320239">
    <property type="component" value="Unassembled WGS sequence"/>
</dbReference>
<evidence type="ECO:0000313" key="3">
    <source>
        <dbReference type="Proteomes" id="UP000320239"/>
    </source>
</evidence>
<sequence length="143" mass="15041">MTILTLITSLTLFAAPGAGLPAATTSAPPLTETRWVVAELVEPAGVTPVTAARPAYLIFHASGEVEGYDTCNWVSASAVVADAETLALTDFSMTKRLCRDSVPRVESAVGHVLHGEIAYRLEADTLRLTHPDGRGLVLRADAG</sequence>